<dbReference type="AlphaFoldDB" id="W1YH48"/>
<dbReference type="GO" id="GO:0009231">
    <property type="term" value="P:riboflavin biosynthetic process"/>
    <property type="evidence" value="ECO:0007669"/>
    <property type="project" value="UniProtKB-UniPathway"/>
</dbReference>
<gene>
    <name evidence="4" type="ORF">Q604_UNBC04283G0001</name>
</gene>
<feature type="non-terminal residue" evidence="4">
    <location>
        <position position="119"/>
    </location>
</feature>
<dbReference type="GO" id="GO:0003935">
    <property type="term" value="F:GTP cyclohydrolase II activity"/>
    <property type="evidence" value="ECO:0007669"/>
    <property type="project" value="TreeGrafter"/>
</dbReference>
<dbReference type="EMBL" id="AZMM01004283">
    <property type="protein sequence ID" value="ETJ41777.1"/>
    <property type="molecule type" value="Genomic_DNA"/>
</dbReference>
<dbReference type="UniPathway" id="UPA00275"/>
<organism evidence="4">
    <name type="scientific">human gut metagenome</name>
    <dbReference type="NCBI Taxonomy" id="408170"/>
    <lineage>
        <taxon>unclassified sequences</taxon>
        <taxon>metagenomes</taxon>
        <taxon>organismal metagenomes</taxon>
    </lineage>
</organism>
<dbReference type="GO" id="GO:0046872">
    <property type="term" value="F:metal ion binding"/>
    <property type="evidence" value="ECO:0007669"/>
    <property type="project" value="UniProtKB-KW"/>
</dbReference>
<keyword evidence="3" id="KW-0479">Metal-binding</keyword>
<dbReference type="PANTHER" id="PTHR21327">
    <property type="entry name" value="GTP CYCLOHYDROLASE II-RELATED"/>
    <property type="match status" value="1"/>
</dbReference>
<dbReference type="Pfam" id="PF00926">
    <property type="entry name" value="DHBP_synthase"/>
    <property type="match status" value="1"/>
</dbReference>
<dbReference type="SUPFAM" id="SSF55821">
    <property type="entry name" value="YrdC/RibB"/>
    <property type="match status" value="1"/>
</dbReference>
<keyword evidence="2" id="KW-0686">Riboflavin biosynthesis</keyword>
<name>W1YH48_9ZZZZ</name>
<dbReference type="PANTHER" id="PTHR21327:SF18">
    <property type="entry name" value="3,4-DIHYDROXY-2-BUTANONE 4-PHOSPHATE SYNTHASE"/>
    <property type="match status" value="1"/>
</dbReference>
<feature type="non-terminal residue" evidence="4">
    <location>
        <position position="1"/>
    </location>
</feature>
<evidence type="ECO:0000313" key="4">
    <source>
        <dbReference type="EMBL" id="ETJ41777.1"/>
    </source>
</evidence>
<protein>
    <submittedName>
        <fullName evidence="4">Riboflavin biosynthesis protein ribBA</fullName>
    </submittedName>
</protein>
<dbReference type="InterPro" id="IPR017945">
    <property type="entry name" value="DHBP_synth_RibB-like_a/b_dom"/>
</dbReference>
<evidence type="ECO:0000256" key="3">
    <source>
        <dbReference type="ARBA" id="ARBA00022723"/>
    </source>
</evidence>
<dbReference type="InterPro" id="IPR000422">
    <property type="entry name" value="DHBP_synthase_RibB"/>
</dbReference>
<sequence>NTDNHETAFTVTVDHVDTTTGVSPAERAYTIQKLLDPSAKPQDFRRPGHVFPLVYKEGGVLVRQGHTEASIDLCRLAGLQEAAVICEITKDDGDMARLPDLMKFAKEHDLKIASVAELI</sequence>
<evidence type="ECO:0000256" key="2">
    <source>
        <dbReference type="ARBA" id="ARBA00022619"/>
    </source>
</evidence>
<evidence type="ECO:0000256" key="1">
    <source>
        <dbReference type="ARBA" id="ARBA00005104"/>
    </source>
</evidence>
<dbReference type="GO" id="GO:0005829">
    <property type="term" value="C:cytosol"/>
    <property type="evidence" value="ECO:0007669"/>
    <property type="project" value="TreeGrafter"/>
</dbReference>
<proteinExistence type="predicted"/>
<comment type="caution">
    <text evidence="4">The sequence shown here is derived from an EMBL/GenBank/DDBJ whole genome shotgun (WGS) entry which is preliminary data.</text>
</comment>
<dbReference type="GO" id="GO:0008686">
    <property type="term" value="F:3,4-dihydroxy-2-butanone-4-phosphate synthase activity"/>
    <property type="evidence" value="ECO:0007669"/>
    <property type="project" value="InterPro"/>
</dbReference>
<accession>W1YH48</accession>
<reference evidence="4" key="1">
    <citation type="submission" date="2013-12" db="EMBL/GenBank/DDBJ databases">
        <title>A Varibaculum cambriense genome reconstructed from a premature infant gut community with otherwise low bacterial novelty that shifts toward anaerobic metabolism during the third week of life.</title>
        <authorList>
            <person name="Brown C.T."/>
            <person name="Sharon I."/>
            <person name="Thomas B.C."/>
            <person name="Castelle C.J."/>
            <person name="Morowitz M.J."/>
            <person name="Banfield J.F."/>
        </authorList>
    </citation>
    <scope>NUCLEOTIDE SEQUENCE</scope>
</reference>
<dbReference type="Gene3D" id="3.90.870.10">
    <property type="entry name" value="DHBP synthase"/>
    <property type="match status" value="1"/>
</dbReference>
<comment type="pathway">
    <text evidence="1">Cofactor biosynthesis; riboflavin biosynthesis.</text>
</comment>